<evidence type="ECO:0000313" key="1">
    <source>
        <dbReference type="EMBL" id="CAG9783161.1"/>
    </source>
</evidence>
<reference evidence="1" key="2">
    <citation type="submission" date="2022-10" db="EMBL/GenBank/DDBJ databases">
        <authorList>
            <consortium name="ENA_rothamsted_submissions"/>
            <consortium name="culmorum"/>
            <person name="King R."/>
        </authorList>
    </citation>
    <scope>NUCLEOTIDE SEQUENCE</scope>
</reference>
<dbReference type="InterPro" id="IPR001611">
    <property type="entry name" value="Leu-rich_rpt"/>
</dbReference>
<dbReference type="AlphaFoldDB" id="A0A9N9QTT8"/>
<dbReference type="EMBL" id="OU893341">
    <property type="protein sequence ID" value="CAG9783161.1"/>
    <property type="molecule type" value="Genomic_DNA"/>
</dbReference>
<accession>A0A9N9QTT8</accession>
<dbReference type="Gene3D" id="3.80.10.10">
    <property type="entry name" value="Ribonuclease Inhibitor"/>
    <property type="match status" value="1"/>
</dbReference>
<gene>
    <name evidence="1" type="ORF">DIATSA_LOCUS1354</name>
</gene>
<sequence length="174" mass="19255">MALKPTTCKEAIARWEKLKGEVAADATVIELQFQWPPIEKMDGMRNLKILSLGRNYIKSLAGIECPALRDLVFTGNPLCDNQPDVDAWRTQASNRLQQITKLDDAVPQTAAPNARDNNAISEINTVTRAEQPDAVPFTDLIVKRNGLAADIGDLRSNRWKPLSGIKFFTVSVPV</sequence>
<proteinExistence type="predicted"/>
<dbReference type="OrthoDB" id="266138at2759"/>
<protein>
    <submittedName>
        <fullName evidence="1">Uncharacterized protein</fullName>
    </submittedName>
</protein>
<name>A0A9N9QTT8_9NEOP</name>
<evidence type="ECO:0000313" key="2">
    <source>
        <dbReference type="Proteomes" id="UP001153714"/>
    </source>
</evidence>
<dbReference type="SUPFAM" id="SSF52058">
    <property type="entry name" value="L domain-like"/>
    <property type="match status" value="1"/>
</dbReference>
<dbReference type="Proteomes" id="UP001153714">
    <property type="component" value="Chromosome 10"/>
</dbReference>
<organism evidence="1 2">
    <name type="scientific">Diatraea saccharalis</name>
    <name type="common">sugarcane borer</name>
    <dbReference type="NCBI Taxonomy" id="40085"/>
    <lineage>
        <taxon>Eukaryota</taxon>
        <taxon>Metazoa</taxon>
        <taxon>Ecdysozoa</taxon>
        <taxon>Arthropoda</taxon>
        <taxon>Hexapoda</taxon>
        <taxon>Insecta</taxon>
        <taxon>Pterygota</taxon>
        <taxon>Neoptera</taxon>
        <taxon>Endopterygota</taxon>
        <taxon>Lepidoptera</taxon>
        <taxon>Glossata</taxon>
        <taxon>Ditrysia</taxon>
        <taxon>Pyraloidea</taxon>
        <taxon>Crambidae</taxon>
        <taxon>Crambinae</taxon>
        <taxon>Diatraea</taxon>
    </lineage>
</organism>
<keyword evidence="2" id="KW-1185">Reference proteome</keyword>
<reference evidence="1" key="1">
    <citation type="submission" date="2021-12" db="EMBL/GenBank/DDBJ databases">
        <authorList>
            <person name="King R."/>
        </authorList>
    </citation>
    <scope>NUCLEOTIDE SEQUENCE</scope>
</reference>
<dbReference type="InterPro" id="IPR032675">
    <property type="entry name" value="LRR_dom_sf"/>
</dbReference>
<dbReference type="PROSITE" id="PS51450">
    <property type="entry name" value="LRR"/>
    <property type="match status" value="1"/>
</dbReference>